<keyword evidence="13" id="KW-0732">Signal</keyword>
<organism evidence="15">
    <name type="scientific">Zooxanthella nutricula</name>
    <dbReference type="NCBI Taxonomy" id="1333877"/>
    <lineage>
        <taxon>Eukaryota</taxon>
        <taxon>Sar</taxon>
        <taxon>Alveolata</taxon>
        <taxon>Dinophyceae</taxon>
        <taxon>Peridiniales</taxon>
        <taxon>Peridiniales incertae sedis</taxon>
        <taxon>Zooxanthella</taxon>
    </lineage>
</organism>
<dbReference type="InterPro" id="IPR001915">
    <property type="entry name" value="Peptidase_M48"/>
</dbReference>
<gene>
    <name evidence="15" type="ORF">BRAN1462_LOCUS64163</name>
</gene>
<name>A0A7S2VS58_9DINO</name>
<evidence type="ECO:0000259" key="14">
    <source>
        <dbReference type="Pfam" id="PF01435"/>
    </source>
</evidence>
<evidence type="ECO:0000256" key="4">
    <source>
        <dbReference type="ARBA" id="ARBA00022692"/>
    </source>
</evidence>
<feature type="transmembrane region" description="Helical" evidence="12">
    <location>
        <begin position="331"/>
        <end position="353"/>
    </location>
</feature>
<keyword evidence="3" id="KW-0645">Protease</keyword>
<evidence type="ECO:0000256" key="9">
    <source>
        <dbReference type="ARBA" id="ARBA00023049"/>
    </source>
</evidence>
<feature type="compositionally biased region" description="Low complexity" evidence="11">
    <location>
        <begin position="62"/>
        <end position="77"/>
    </location>
</feature>
<accession>A0A7S2VS58</accession>
<evidence type="ECO:0000256" key="8">
    <source>
        <dbReference type="ARBA" id="ARBA00022989"/>
    </source>
</evidence>
<keyword evidence="2" id="KW-1003">Cell membrane</keyword>
<dbReference type="Pfam" id="PF01435">
    <property type="entry name" value="Peptidase_M48"/>
    <property type="match status" value="1"/>
</dbReference>
<feature type="chain" id="PRO_5031185328" description="Peptidase M48 domain-containing protein" evidence="13">
    <location>
        <begin position="31"/>
        <end position="450"/>
    </location>
</feature>
<keyword evidence="9" id="KW-0482">Metalloprotease</keyword>
<feature type="transmembrane region" description="Helical" evidence="12">
    <location>
        <begin position="140"/>
        <end position="161"/>
    </location>
</feature>
<keyword evidence="5" id="KW-0479">Metal-binding</keyword>
<dbReference type="InterPro" id="IPR050083">
    <property type="entry name" value="HtpX_protease"/>
</dbReference>
<keyword evidence="6" id="KW-0378">Hydrolase</keyword>
<dbReference type="GO" id="GO:0004222">
    <property type="term" value="F:metalloendopeptidase activity"/>
    <property type="evidence" value="ECO:0007669"/>
    <property type="project" value="InterPro"/>
</dbReference>
<evidence type="ECO:0000256" key="5">
    <source>
        <dbReference type="ARBA" id="ARBA00022723"/>
    </source>
</evidence>
<evidence type="ECO:0000256" key="1">
    <source>
        <dbReference type="ARBA" id="ARBA00001947"/>
    </source>
</evidence>
<feature type="region of interest" description="Disordered" evidence="11">
    <location>
        <begin position="31"/>
        <end position="83"/>
    </location>
</feature>
<feature type="transmembrane region" description="Helical" evidence="12">
    <location>
        <begin position="109"/>
        <end position="133"/>
    </location>
</feature>
<dbReference type="AlphaFoldDB" id="A0A7S2VS58"/>
<evidence type="ECO:0000256" key="3">
    <source>
        <dbReference type="ARBA" id="ARBA00022670"/>
    </source>
</evidence>
<feature type="transmembrane region" description="Helical" evidence="12">
    <location>
        <begin position="187"/>
        <end position="205"/>
    </location>
</feature>
<comment type="cofactor">
    <cofactor evidence="1">
        <name>Zn(2+)</name>
        <dbReference type="ChEBI" id="CHEBI:29105"/>
    </cofactor>
</comment>
<evidence type="ECO:0000256" key="12">
    <source>
        <dbReference type="SAM" id="Phobius"/>
    </source>
</evidence>
<protein>
    <recommendedName>
        <fullName evidence="14">Peptidase M48 domain-containing protein</fullName>
    </recommendedName>
</protein>
<dbReference type="EMBL" id="HBGW01101392">
    <property type="protein sequence ID" value="CAD9646341.1"/>
    <property type="molecule type" value="Transcribed_RNA"/>
</dbReference>
<evidence type="ECO:0000256" key="10">
    <source>
        <dbReference type="ARBA" id="ARBA00023136"/>
    </source>
</evidence>
<evidence type="ECO:0000313" key="15">
    <source>
        <dbReference type="EMBL" id="CAD9646341.1"/>
    </source>
</evidence>
<evidence type="ECO:0000256" key="6">
    <source>
        <dbReference type="ARBA" id="ARBA00022801"/>
    </source>
</evidence>
<reference evidence="15" key="1">
    <citation type="submission" date="2021-01" db="EMBL/GenBank/DDBJ databases">
        <authorList>
            <person name="Corre E."/>
            <person name="Pelletier E."/>
            <person name="Niang G."/>
            <person name="Scheremetjew M."/>
            <person name="Finn R."/>
            <person name="Kale V."/>
            <person name="Holt S."/>
            <person name="Cochrane G."/>
            <person name="Meng A."/>
            <person name="Brown T."/>
            <person name="Cohen L."/>
        </authorList>
    </citation>
    <scope>NUCLEOTIDE SEQUENCE</scope>
    <source>
        <strain evidence="15">RCC3387</strain>
    </source>
</reference>
<feature type="domain" description="Peptidase M48" evidence="14">
    <location>
        <begin position="212"/>
        <end position="439"/>
    </location>
</feature>
<feature type="signal peptide" evidence="13">
    <location>
        <begin position="1"/>
        <end position="30"/>
    </location>
</feature>
<sequence>MPRRSRASLPAAAALALHLIALVARPAAWSRDRSTDSQSLRPGFVSPAARGRPSVARDVGVAGSHRGQRRGAAASSAPLDLPRMPLTLTPEQQGVLLRSAPGMPRHKEVFISGLLWLALGLASVPLSSALFFALKGMLNVGFSSALLTPDLWVSIGSAFLADPFLRGKAWGALAVIAFGSLRQHMELAAWAGAVGGLGAAAVRAFGGKKAPRDLAARVARLGARAGLPPGSPETYVVPASEANAFAAGMSAKDSVVAVTQGLLDAGLTEEELDAVLAHEIGHIRNGDTGAGMRVAVMIAGFSSLLSFGLNMLDSASQDRKSSSSDDDDNGGALVCAGALIFAGGLVFALGTLLQKWVSRRHEFEADTAAVALTGSDALSRALAKIEAAGTGTGRTLAEKNPQFAHMYIASHQKSGFLGSLKGLFASHPRVEERQAAIDRIFARAGGRGEA</sequence>
<keyword evidence="7" id="KW-0862">Zinc</keyword>
<evidence type="ECO:0000256" key="2">
    <source>
        <dbReference type="ARBA" id="ARBA00022475"/>
    </source>
</evidence>
<dbReference type="GO" id="GO:0046872">
    <property type="term" value="F:metal ion binding"/>
    <property type="evidence" value="ECO:0007669"/>
    <property type="project" value="UniProtKB-KW"/>
</dbReference>
<dbReference type="Gene3D" id="3.30.2010.10">
    <property type="entry name" value="Metalloproteases ('zincins'), catalytic domain"/>
    <property type="match status" value="1"/>
</dbReference>
<keyword evidence="10 12" id="KW-0472">Membrane</keyword>
<dbReference type="GO" id="GO:0006508">
    <property type="term" value="P:proteolysis"/>
    <property type="evidence" value="ECO:0007669"/>
    <property type="project" value="UniProtKB-KW"/>
</dbReference>
<evidence type="ECO:0000256" key="7">
    <source>
        <dbReference type="ARBA" id="ARBA00022833"/>
    </source>
</evidence>
<keyword evidence="4 12" id="KW-0812">Transmembrane</keyword>
<feature type="transmembrane region" description="Helical" evidence="12">
    <location>
        <begin position="294"/>
        <end position="311"/>
    </location>
</feature>
<evidence type="ECO:0000256" key="13">
    <source>
        <dbReference type="SAM" id="SignalP"/>
    </source>
</evidence>
<proteinExistence type="predicted"/>
<dbReference type="PANTHER" id="PTHR43221">
    <property type="entry name" value="PROTEASE HTPX"/>
    <property type="match status" value="1"/>
</dbReference>
<dbReference type="PANTHER" id="PTHR43221:SF2">
    <property type="entry name" value="PROTEASE HTPX HOMOLOG"/>
    <property type="match status" value="1"/>
</dbReference>
<evidence type="ECO:0000256" key="11">
    <source>
        <dbReference type="SAM" id="MobiDB-lite"/>
    </source>
</evidence>
<keyword evidence="8 12" id="KW-1133">Transmembrane helix</keyword>